<dbReference type="InterPro" id="IPR037045">
    <property type="entry name" value="S8pro/Inhibitor_I9_sf"/>
</dbReference>
<keyword evidence="8" id="KW-0325">Glycoprotein</keyword>
<dbReference type="InterPro" id="IPR015500">
    <property type="entry name" value="Peptidase_S8_subtilisin-rel"/>
</dbReference>
<evidence type="ECO:0000256" key="6">
    <source>
        <dbReference type="ARBA" id="ARBA00022801"/>
    </source>
</evidence>
<evidence type="ECO:0000256" key="10">
    <source>
        <dbReference type="PROSITE-ProRule" id="PRU01240"/>
    </source>
</evidence>
<evidence type="ECO:0000313" key="15">
    <source>
        <dbReference type="EMBL" id="KAJ0976885.1"/>
    </source>
</evidence>
<dbReference type="InterPro" id="IPR045051">
    <property type="entry name" value="SBT"/>
</dbReference>
<comment type="similarity">
    <text evidence="2 10">Belongs to the peptidase S8 family.</text>
</comment>
<comment type="caution">
    <text evidence="15">The sequence shown here is derived from an EMBL/GenBank/DDBJ whole genome shotgun (WGS) entry which is preliminary data.</text>
</comment>
<keyword evidence="5 11" id="KW-0732">Signal</keyword>
<dbReference type="PANTHER" id="PTHR10795">
    <property type="entry name" value="PROPROTEIN CONVERTASE SUBTILISIN/KEXIN"/>
    <property type="match status" value="1"/>
</dbReference>
<feature type="chain" id="PRO_5039395279" evidence="11">
    <location>
        <begin position="16"/>
        <end position="762"/>
    </location>
</feature>
<evidence type="ECO:0000256" key="4">
    <source>
        <dbReference type="ARBA" id="ARBA00022670"/>
    </source>
</evidence>
<organism evidence="15 16">
    <name type="scientific">Dioscorea zingiberensis</name>
    <dbReference type="NCBI Taxonomy" id="325984"/>
    <lineage>
        <taxon>Eukaryota</taxon>
        <taxon>Viridiplantae</taxon>
        <taxon>Streptophyta</taxon>
        <taxon>Embryophyta</taxon>
        <taxon>Tracheophyta</taxon>
        <taxon>Spermatophyta</taxon>
        <taxon>Magnoliopsida</taxon>
        <taxon>Liliopsida</taxon>
        <taxon>Dioscoreales</taxon>
        <taxon>Dioscoreaceae</taxon>
        <taxon>Dioscorea</taxon>
    </lineage>
</organism>
<sequence>MKLIFFAFILLSCNAYDDRQAYIIHMDVSVMPAPFSGSESWHMSILTSLSSSTGKAPAMHLYSYKHVMQGFSAVLTSAQLEQIKQVSGHVATYPDSYGQLLTTHTPKFLGLKKESGLWPASNYGDGMIIGIIDTGIWPESKSFKDEGMPPVPKRWKGRCETGTAFNSSLCNRKLIGARSFSKGRKQLHLNISNTDDYNSPRDFSGHGTHTSSTAAGSPVSDVSYYGYAPGIATGMAQKAHIAMYKTIFAGDTKKTAGADVLAGMDQAIEDGVDLMSLSLGLVPAPYYSDIIALGAFAALEKGIFVSCAAGNSGPNAYSIINEAPWLTSVGAGTVDRDFVATVTLGNSTKTIRGLSIYPKSLFVSNVSLYYGLGNTSKESCDSFSLDTKEVAGKIVLCNPMSDIYSQLDEMSRVAAKGAIFITDQGEHLFPEDYSKPFVAVSLSKGKMIKNYIARAADLATVSIRFRETDLGSKPAPQVAFFSSRGPSLISPGILKPDILAPGFNVLAAWVPNRGFYVDNDSLTTDYALISGTSMASPHVIGIAALIKSAHRDWSPAAIRSAMMTTADITDNTGSPIIDMNSRATGSPLDYGAGHINPNKAMDPGLVYDITVQDYIDFLCGLNYTSLQIGMITKRSNYRCTRANLDLNYPSFMVILNNTNTMTQTFKRVLTNVESSSSSYQAAVRTSKGMKVVVKPQTLIFDGLNSTQEFTVRVDIDLSKSTRKQSEYLGNYGYLSWYEIGGKHVVTSPIVSAFAPPQKKNAI</sequence>
<dbReference type="Gene3D" id="2.60.40.2310">
    <property type="match status" value="1"/>
</dbReference>
<dbReference type="PROSITE" id="PS51892">
    <property type="entry name" value="SUBTILASE"/>
    <property type="match status" value="1"/>
</dbReference>
<dbReference type="Gene3D" id="3.30.70.80">
    <property type="entry name" value="Peptidase S8 propeptide/proteinase inhibitor I9"/>
    <property type="match status" value="1"/>
</dbReference>
<keyword evidence="16" id="KW-1185">Reference proteome</keyword>
<evidence type="ECO:0000256" key="11">
    <source>
        <dbReference type="SAM" id="SignalP"/>
    </source>
</evidence>
<evidence type="ECO:0000256" key="1">
    <source>
        <dbReference type="ARBA" id="ARBA00004613"/>
    </source>
</evidence>
<dbReference type="Pfam" id="PF17766">
    <property type="entry name" value="fn3_6"/>
    <property type="match status" value="1"/>
</dbReference>
<dbReference type="GO" id="GO:0006508">
    <property type="term" value="P:proteolysis"/>
    <property type="evidence" value="ECO:0007669"/>
    <property type="project" value="UniProtKB-KW"/>
</dbReference>
<feature type="domain" description="Peptidase S8/S53" evidence="12">
    <location>
        <begin position="124"/>
        <end position="572"/>
    </location>
</feature>
<dbReference type="EMBL" id="JAGGNH010000003">
    <property type="protein sequence ID" value="KAJ0976885.1"/>
    <property type="molecule type" value="Genomic_DNA"/>
</dbReference>
<dbReference type="FunFam" id="3.40.50.200:FF:000006">
    <property type="entry name" value="Subtilisin-like protease SBT1.5"/>
    <property type="match status" value="1"/>
</dbReference>
<evidence type="ECO:0000259" key="13">
    <source>
        <dbReference type="Pfam" id="PF05922"/>
    </source>
</evidence>
<evidence type="ECO:0000256" key="9">
    <source>
        <dbReference type="PIRSR" id="PIRSR615500-1"/>
    </source>
</evidence>
<dbReference type="Pfam" id="PF05922">
    <property type="entry name" value="Inhibitor_I9"/>
    <property type="match status" value="1"/>
</dbReference>
<dbReference type="Proteomes" id="UP001085076">
    <property type="component" value="Miscellaneous, Linkage group lg03"/>
</dbReference>
<keyword evidence="6 10" id="KW-0378">Hydrolase</keyword>
<evidence type="ECO:0000256" key="2">
    <source>
        <dbReference type="ARBA" id="ARBA00011073"/>
    </source>
</evidence>
<dbReference type="OrthoDB" id="206201at2759"/>
<dbReference type="InterPro" id="IPR034197">
    <property type="entry name" value="Peptidases_S8_3"/>
</dbReference>
<keyword evidence="4 10" id="KW-0645">Protease</keyword>
<evidence type="ECO:0000256" key="3">
    <source>
        <dbReference type="ARBA" id="ARBA00022525"/>
    </source>
</evidence>
<dbReference type="Gene3D" id="3.40.50.200">
    <property type="entry name" value="Peptidase S8/S53 domain"/>
    <property type="match status" value="1"/>
</dbReference>
<dbReference type="FunFam" id="3.30.70.80:FF:000003">
    <property type="entry name" value="Subtilisin-like protease SBT1.9"/>
    <property type="match status" value="1"/>
</dbReference>
<feature type="active site" description="Charge relay system" evidence="9 10">
    <location>
        <position position="133"/>
    </location>
</feature>
<feature type="active site" description="Charge relay system" evidence="9 10">
    <location>
        <position position="206"/>
    </location>
</feature>
<dbReference type="PRINTS" id="PR00723">
    <property type="entry name" value="SUBTILISIN"/>
</dbReference>
<dbReference type="AlphaFoldDB" id="A0A9D5CRB8"/>
<protein>
    <submittedName>
        <fullName evidence="15">Uncharacterized protein</fullName>
    </submittedName>
</protein>
<comment type="subcellular location">
    <subcellularLocation>
        <location evidence="1">Secreted</location>
    </subcellularLocation>
</comment>
<dbReference type="InterPro" id="IPR000209">
    <property type="entry name" value="Peptidase_S8/S53_dom"/>
</dbReference>
<reference evidence="15" key="1">
    <citation type="submission" date="2021-03" db="EMBL/GenBank/DDBJ databases">
        <authorList>
            <person name="Li Z."/>
            <person name="Yang C."/>
        </authorList>
    </citation>
    <scope>NUCLEOTIDE SEQUENCE</scope>
    <source>
        <strain evidence="15">Dzin_1.0</strain>
        <tissue evidence="15">Leaf</tissue>
    </source>
</reference>
<dbReference type="CDD" id="cd02120">
    <property type="entry name" value="PA_subtilisin_like"/>
    <property type="match status" value="1"/>
</dbReference>
<evidence type="ECO:0000256" key="8">
    <source>
        <dbReference type="ARBA" id="ARBA00023180"/>
    </source>
</evidence>
<dbReference type="InterPro" id="IPR041469">
    <property type="entry name" value="Subtilisin-like_FN3"/>
</dbReference>
<gene>
    <name evidence="15" type="ORF">J5N97_012359</name>
</gene>
<dbReference type="GO" id="GO:0005576">
    <property type="term" value="C:extracellular region"/>
    <property type="evidence" value="ECO:0007669"/>
    <property type="project" value="UniProtKB-SubCell"/>
</dbReference>
<dbReference type="Gene3D" id="3.50.30.30">
    <property type="match status" value="1"/>
</dbReference>
<keyword evidence="3" id="KW-0964">Secreted</keyword>
<dbReference type="GO" id="GO:0004252">
    <property type="term" value="F:serine-type endopeptidase activity"/>
    <property type="evidence" value="ECO:0007669"/>
    <property type="project" value="UniProtKB-UniRule"/>
</dbReference>
<dbReference type="Pfam" id="PF00082">
    <property type="entry name" value="Peptidase_S8"/>
    <property type="match status" value="1"/>
</dbReference>
<reference evidence="15" key="2">
    <citation type="journal article" date="2022" name="Hortic Res">
        <title>The genome of Dioscorea zingiberensis sheds light on the biosynthesis, origin and evolution of the medicinally important diosgenin saponins.</title>
        <authorList>
            <person name="Li Y."/>
            <person name="Tan C."/>
            <person name="Li Z."/>
            <person name="Guo J."/>
            <person name="Li S."/>
            <person name="Chen X."/>
            <person name="Wang C."/>
            <person name="Dai X."/>
            <person name="Yang H."/>
            <person name="Song W."/>
            <person name="Hou L."/>
            <person name="Xu J."/>
            <person name="Tong Z."/>
            <person name="Xu A."/>
            <person name="Yuan X."/>
            <person name="Wang W."/>
            <person name="Yang Q."/>
            <person name="Chen L."/>
            <person name="Sun Z."/>
            <person name="Wang K."/>
            <person name="Pan B."/>
            <person name="Chen J."/>
            <person name="Bao Y."/>
            <person name="Liu F."/>
            <person name="Qi X."/>
            <person name="Gang D.R."/>
            <person name="Wen J."/>
            <person name="Li J."/>
        </authorList>
    </citation>
    <scope>NUCLEOTIDE SEQUENCE</scope>
    <source>
        <strain evidence="15">Dzin_1.0</strain>
    </source>
</reference>
<evidence type="ECO:0000259" key="14">
    <source>
        <dbReference type="Pfam" id="PF17766"/>
    </source>
</evidence>
<dbReference type="SUPFAM" id="SSF52743">
    <property type="entry name" value="Subtilisin-like"/>
    <property type="match status" value="1"/>
</dbReference>
<evidence type="ECO:0000259" key="12">
    <source>
        <dbReference type="Pfam" id="PF00082"/>
    </source>
</evidence>
<dbReference type="InterPro" id="IPR010259">
    <property type="entry name" value="S8pro/Inhibitor_I9"/>
</dbReference>
<dbReference type="CDD" id="cd04852">
    <property type="entry name" value="Peptidases_S8_3"/>
    <property type="match status" value="1"/>
</dbReference>
<accession>A0A9D5CRB8</accession>
<keyword evidence="7 10" id="KW-0720">Serine protease</keyword>
<proteinExistence type="inferred from homology"/>
<evidence type="ECO:0000256" key="5">
    <source>
        <dbReference type="ARBA" id="ARBA00022729"/>
    </source>
</evidence>
<dbReference type="InterPro" id="IPR036852">
    <property type="entry name" value="Peptidase_S8/S53_dom_sf"/>
</dbReference>
<evidence type="ECO:0000313" key="16">
    <source>
        <dbReference type="Proteomes" id="UP001085076"/>
    </source>
</evidence>
<feature type="domain" description="Subtilisin-like protease fibronectin type-III" evidence="14">
    <location>
        <begin position="645"/>
        <end position="750"/>
    </location>
</feature>
<feature type="signal peptide" evidence="11">
    <location>
        <begin position="1"/>
        <end position="15"/>
    </location>
</feature>
<evidence type="ECO:0000256" key="7">
    <source>
        <dbReference type="ARBA" id="ARBA00022825"/>
    </source>
</evidence>
<feature type="domain" description="Inhibitor I9" evidence="13">
    <location>
        <begin position="22"/>
        <end position="96"/>
    </location>
</feature>
<feature type="active site" description="Charge relay system" evidence="9 10">
    <location>
        <position position="533"/>
    </location>
</feature>
<name>A0A9D5CRB8_9LILI</name>